<evidence type="ECO:0000256" key="1">
    <source>
        <dbReference type="ARBA" id="ARBA00022741"/>
    </source>
</evidence>
<dbReference type="InterPro" id="IPR011009">
    <property type="entry name" value="Kinase-like_dom_sf"/>
</dbReference>
<dbReference type="AlphaFoldDB" id="A0A9W6YI12"/>
<dbReference type="Gene3D" id="1.10.510.10">
    <property type="entry name" value="Transferase(Phosphotransferase) domain 1"/>
    <property type="match status" value="1"/>
</dbReference>
<accession>A0A9W6YI12</accession>
<dbReference type="EMBL" id="BSXW01012447">
    <property type="protein sequence ID" value="GMF65165.1"/>
    <property type="molecule type" value="Genomic_DNA"/>
</dbReference>
<keyword evidence="7" id="KW-1185">Reference proteome</keyword>
<evidence type="ECO:0000313" key="6">
    <source>
        <dbReference type="EMBL" id="GMF65165.1"/>
    </source>
</evidence>
<protein>
    <submittedName>
        <fullName evidence="6">Unnamed protein product</fullName>
    </submittedName>
</protein>
<dbReference type="OrthoDB" id="121681at2759"/>
<dbReference type="InterPro" id="IPR050198">
    <property type="entry name" value="Non-receptor_tyrosine_kinases"/>
</dbReference>
<feature type="compositionally biased region" description="Acidic residues" evidence="4">
    <location>
        <begin position="415"/>
        <end position="427"/>
    </location>
</feature>
<feature type="binding site" evidence="3">
    <location>
        <position position="167"/>
    </location>
    <ligand>
        <name>ATP</name>
        <dbReference type="ChEBI" id="CHEBI:30616"/>
    </ligand>
</feature>
<dbReference type="Pfam" id="PF07714">
    <property type="entry name" value="PK_Tyr_Ser-Thr"/>
    <property type="match status" value="1"/>
</dbReference>
<evidence type="ECO:0000256" key="2">
    <source>
        <dbReference type="ARBA" id="ARBA00022840"/>
    </source>
</evidence>
<dbReference type="InterPro" id="IPR001245">
    <property type="entry name" value="Ser-Thr/Tyr_kinase_cat_dom"/>
</dbReference>
<dbReference type="InterPro" id="IPR017441">
    <property type="entry name" value="Protein_kinase_ATP_BS"/>
</dbReference>
<organism evidence="6 7">
    <name type="scientific">Phytophthora lilii</name>
    <dbReference type="NCBI Taxonomy" id="2077276"/>
    <lineage>
        <taxon>Eukaryota</taxon>
        <taxon>Sar</taxon>
        <taxon>Stramenopiles</taxon>
        <taxon>Oomycota</taxon>
        <taxon>Peronosporomycetes</taxon>
        <taxon>Peronosporales</taxon>
        <taxon>Peronosporaceae</taxon>
        <taxon>Phytophthora</taxon>
    </lineage>
</organism>
<reference evidence="6" key="1">
    <citation type="submission" date="2023-04" db="EMBL/GenBank/DDBJ databases">
        <title>Phytophthora lilii NBRC 32176.</title>
        <authorList>
            <person name="Ichikawa N."/>
            <person name="Sato H."/>
            <person name="Tonouchi N."/>
        </authorList>
    </citation>
    <scope>NUCLEOTIDE SEQUENCE</scope>
    <source>
        <strain evidence="6">NBRC 32176</strain>
    </source>
</reference>
<dbReference type="GO" id="GO:0004672">
    <property type="term" value="F:protein kinase activity"/>
    <property type="evidence" value="ECO:0007669"/>
    <property type="project" value="InterPro"/>
</dbReference>
<evidence type="ECO:0000313" key="7">
    <source>
        <dbReference type="Proteomes" id="UP001165083"/>
    </source>
</evidence>
<dbReference type="GO" id="GO:0005524">
    <property type="term" value="F:ATP binding"/>
    <property type="evidence" value="ECO:0007669"/>
    <property type="project" value="UniProtKB-UniRule"/>
</dbReference>
<proteinExistence type="predicted"/>
<gene>
    <name evidence="6" type="ORF">Plil01_001787700</name>
</gene>
<evidence type="ECO:0000259" key="5">
    <source>
        <dbReference type="PROSITE" id="PS50011"/>
    </source>
</evidence>
<keyword evidence="2 3" id="KW-0067">ATP-binding</keyword>
<comment type="caution">
    <text evidence="6">The sequence shown here is derived from an EMBL/GenBank/DDBJ whole genome shotgun (WGS) entry which is preliminary data.</text>
</comment>
<feature type="region of interest" description="Disordered" evidence="4">
    <location>
        <begin position="404"/>
        <end position="436"/>
    </location>
</feature>
<sequence length="446" mass="50061">MVRFVKLTHRRPLLTRLGTSDSTIFKIRELQLLLDDVAAKLDVVDMPSWQDHWSTACELHRSTLVDMVSRADSRMLVNELRADQVEEVLRTLHASLRSSEVPLLTDCVRETYDRIAKFSRMEGLQMFDWYIPRQNVTVGDHIGSGTFGTVSHGMLSYGGSEKKVIVKELHKELANDSSSSGLFLDQLQFWDGLMKNEKIPKTHILSLIGGHHLGSPKLYVCEDAVNGDLLTFLGKAENQSLFFPMFLQVTEALMILHSNDIVHGALKCNNILIGKDNVVKLSDFGFSYIRSLSVELSSNKDKAMADAVRWKAKEMLEETADPELRYTADIYSLGMCMIEAITQAPPFEMCDDDEVMAMIMSGAGHPRPDNVPDETWDLISDLCNADCRQRPTLDQVVQRMTELSLSERGSKGAENDIDPEVLPEAESDSQNQAGICPECDFAEVQR</sequence>
<evidence type="ECO:0000256" key="3">
    <source>
        <dbReference type="PROSITE-ProRule" id="PRU10141"/>
    </source>
</evidence>
<keyword evidence="1 3" id="KW-0547">Nucleotide-binding</keyword>
<dbReference type="PROSITE" id="PS50011">
    <property type="entry name" value="PROTEIN_KINASE_DOM"/>
    <property type="match status" value="1"/>
</dbReference>
<feature type="domain" description="Protein kinase" evidence="5">
    <location>
        <begin position="136"/>
        <end position="403"/>
    </location>
</feature>
<dbReference type="Proteomes" id="UP001165083">
    <property type="component" value="Unassembled WGS sequence"/>
</dbReference>
<dbReference type="Gene3D" id="3.30.200.20">
    <property type="entry name" value="Phosphorylase Kinase, domain 1"/>
    <property type="match status" value="1"/>
</dbReference>
<name>A0A9W6YI12_9STRA</name>
<dbReference type="PANTHER" id="PTHR24418">
    <property type="entry name" value="TYROSINE-PROTEIN KINASE"/>
    <property type="match status" value="1"/>
</dbReference>
<dbReference type="InterPro" id="IPR000719">
    <property type="entry name" value="Prot_kinase_dom"/>
</dbReference>
<dbReference type="PROSITE" id="PS00107">
    <property type="entry name" value="PROTEIN_KINASE_ATP"/>
    <property type="match status" value="1"/>
</dbReference>
<dbReference type="SUPFAM" id="SSF56112">
    <property type="entry name" value="Protein kinase-like (PK-like)"/>
    <property type="match status" value="1"/>
</dbReference>
<evidence type="ECO:0000256" key="4">
    <source>
        <dbReference type="SAM" id="MobiDB-lite"/>
    </source>
</evidence>